<dbReference type="InterPro" id="IPR002716">
    <property type="entry name" value="PIN_dom"/>
</dbReference>
<dbReference type="InterPro" id="IPR019458">
    <property type="entry name" value="Est1-like_N"/>
</dbReference>
<keyword evidence="6" id="KW-0175">Coiled coil</keyword>
<evidence type="ECO:0000256" key="1">
    <source>
        <dbReference type="ARBA" id="ARBA00004123"/>
    </source>
</evidence>
<feature type="compositionally biased region" description="Basic and acidic residues" evidence="7">
    <location>
        <begin position="457"/>
        <end position="467"/>
    </location>
</feature>
<sequence>MNSAPASSGRGRGGKRQQQSLYSPGSGPLRKSENSGSNRSLNSLGGGDGPAPMGRDRDRDRDRDWGQSDGWRSVNTKKERNNKKHDYYDQPPQQQQQRPRNDAPPPGFRQASEPRVLSSNPPNVNYNRPQDRLRNERDTRSVEPNFGGRGGPKKPQLPLNIESLAPRLQRKILQDHGLPLDYLETHPPQSWSHTLPMSPRSRPPGMRGGGRNRYSGNYQQGGGGGGYQQDYRARTPVDLQRPRSRSSDVGGDQGGDLHQHPQQQDFDRPPRPNSRNSSCDPNDRWNSNYGLPPRDAGNRGYGDDHVSIGPPPGFRKDSIRNRQYSDGGKIDEDDGRKSVGKLDWADDVEREAMQEKTALNNNVGPHAGSGGNRNRRRHRRNGNRKKLKGTTNSRSSQDFYDDQGFKVPYAPAAKGSGGSSGRSRRNSQSSNLSRENSMDRAAYGRGGGGNRGGKHFGNREGSQDRYYGHHRKGAGGGGDRYSTSRDNSMDRGNWHRGGGGGGGGDAGNWRGVGDGVEKTDIKIAEMTKQFEEQIGIQKGPGVLVLPPKIPASGSGPREEHLRDDHSGNSRTLFDPKNPNKPIMITPSQTRNYNPPENLDELGSSSERKRIASGNQLSSARPPWYDHSVSQANLLRNKDLVRQLEAADNRLQDLLLSGNLFREWHIYVQIRSDLQKLLEAFLLTEMRFSQDINIEHHFWKLLYYNIIEQMRKLLAEDPDQNNRAYYREKALEIIENGSQFFEQLLTLLEEKFNFSLDNFIGLNAATNTKGQKCGLALVSAQKIFLFLGDLARYREQVNEGNNFRKAKQWYVKAQQIMPKNGRPYNQLALLSVYAKRKIDAVYFYMRSLMSSNPFESARESLMDLFNETKKKYESSQRKREEKNRARLKEKEHRFDGHLRRETWIHPEGGSRVHRTAPLDPMAGRTGDTSEEEEEELRQLDSIELNKRFIVSFLHVLGKLITKTGMESFTPCAIQMLREFRALIQHSPIAVTSHRLLQLMSLNMFAIEITKLKDSTIAPGARSEVQECALSIGLLMFGIILQRFIHVIQSASCSDSSSTSNSHSSTSTRIGCADPAGTTGTTSGNNNDTNESLLQAIASKQSAIAENLKELSLVAGTKSTPQSGHHRATKDGRLNDGNALPTATTTAQVGSSNSGGGSSSSSNCQVRQKLVLQEDAKAILPAIKVWCDWMLYHTGTWNPPPFCTDYKIGASTGHDPWSGLSNLMTLLARLDTNKEVLSVESKEDFLVVRLQEDITLAGFTPLMSGGPEPVFTHKSHDMEEAQNELRVQKLIFFGTGHLCTCKPPVLQKVISQSGAEEFISIVQNRIEGSSDSEILLESFSEDESESQSQQQQQQQQPPQNSSGKDHEKGKKKHHNSKEQDSNNQNDESKKNNNNNNTSSSKSSGKKRRNSSNNNNNNNNNSTNSTSNSNSTNTSSSNNNNASGAAVSTSGAASSAEVQEVAGKSNQEIRKLLRRKDELERKQKMQEKYTQRLQDILSQSTIALMIEVRPRSLVPDTNCFVDYLADIESIARAHPLYQLMVPIVVINELEGLSKGIKPGTVAATAANATAAGVITSKLTSSVSVFPTAAAAKASSVDRRFDPLHAEKVAAASKQALDFIRKKNPALKCVTTKGSILNTSTFTAEDGDDVQISNDDRILKTALNLCREHAEEKRGEVRYIIRDVVLLTTDRNLRVKALSNDLPVRELPDFIKWAGLGSA</sequence>
<dbReference type="SMART" id="SM00670">
    <property type="entry name" value="PINc"/>
    <property type="match status" value="1"/>
</dbReference>
<feature type="region of interest" description="Disordered" evidence="7">
    <location>
        <begin position="908"/>
        <end position="932"/>
    </location>
</feature>
<feature type="region of interest" description="Disordered" evidence="7">
    <location>
        <begin position="356"/>
        <end position="513"/>
    </location>
</feature>
<feature type="compositionally biased region" description="Low complexity" evidence="7">
    <location>
        <begin position="426"/>
        <end position="435"/>
    </location>
</feature>
<dbReference type="EnsemblMetazoa" id="AALFPA23_022186.R32853">
    <property type="protein sequence ID" value="AALFPA23_022186.P32853"/>
    <property type="gene ID" value="AALFPA23_022186"/>
</dbReference>
<feature type="compositionally biased region" description="Basic and acidic residues" evidence="7">
    <location>
        <begin position="76"/>
        <end position="88"/>
    </location>
</feature>
<dbReference type="PANTHER" id="PTHR15696:SF0">
    <property type="entry name" value="TELOMERASE-BINDING PROTEIN EST1A"/>
    <property type="match status" value="1"/>
</dbReference>
<feature type="coiled-coil region" evidence="6">
    <location>
        <begin position="1459"/>
        <end position="1496"/>
    </location>
</feature>
<dbReference type="GeneID" id="109424979"/>
<evidence type="ECO:0000256" key="6">
    <source>
        <dbReference type="SAM" id="Coils"/>
    </source>
</evidence>
<dbReference type="InterPro" id="IPR029060">
    <property type="entry name" value="PIN-like_dom_sf"/>
</dbReference>
<feature type="compositionally biased region" description="Low complexity" evidence="7">
    <location>
        <begin position="1389"/>
        <end position="1400"/>
    </location>
</feature>
<feature type="compositionally biased region" description="Low complexity" evidence="7">
    <location>
        <begin position="1054"/>
        <end position="1066"/>
    </location>
</feature>
<feature type="compositionally biased region" description="Low complexity" evidence="7">
    <location>
        <begin position="89"/>
        <end position="98"/>
    </location>
</feature>
<reference evidence="9" key="2">
    <citation type="submission" date="2025-05" db="UniProtKB">
        <authorList>
            <consortium name="EnsemblMetazoa"/>
        </authorList>
    </citation>
    <scope>IDENTIFICATION</scope>
    <source>
        <strain evidence="9">Foshan</strain>
    </source>
</reference>
<dbReference type="PANTHER" id="PTHR15696">
    <property type="entry name" value="SMG-7 SUPPRESSOR WITH MORPHOLOGICAL EFFECT ON GENITALIA PROTEIN 7"/>
    <property type="match status" value="1"/>
</dbReference>
<keyword evidence="3" id="KW-0963">Cytoplasm</keyword>
<feature type="compositionally biased region" description="Basic residues" evidence="7">
    <location>
        <begin position="373"/>
        <end position="388"/>
    </location>
</feature>
<dbReference type="InterPro" id="IPR045153">
    <property type="entry name" value="Est1/Ebs1-like"/>
</dbReference>
<organism evidence="9 10">
    <name type="scientific">Aedes albopictus</name>
    <name type="common">Asian tiger mosquito</name>
    <name type="synonym">Stegomyia albopicta</name>
    <dbReference type="NCBI Taxonomy" id="7160"/>
    <lineage>
        <taxon>Eukaryota</taxon>
        <taxon>Metazoa</taxon>
        <taxon>Ecdysozoa</taxon>
        <taxon>Arthropoda</taxon>
        <taxon>Hexapoda</taxon>
        <taxon>Insecta</taxon>
        <taxon>Pterygota</taxon>
        <taxon>Neoptera</taxon>
        <taxon>Endopterygota</taxon>
        <taxon>Diptera</taxon>
        <taxon>Nematocera</taxon>
        <taxon>Culicoidea</taxon>
        <taxon>Culicidae</taxon>
        <taxon>Culicinae</taxon>
        <taxon>Aedini</taxon>
        <taxon>Aedes</taxon>
        <taxon>Stegomyia</taxon>
    </lineage>
</organism>
<dbReference type="EnsemblMetazoa" id="AALFPA23_022186.R32855">
    <property type="protein sequence ID" value="AALFPA23_022186.P32855"/>
    <property type="gene ID" value="AALFPA23_022186"/>
</dbReference>
<dbReference type="Gene3D" id="3.40.50.1010">
    <property type="entry name" value="5'-nuclease"/>
    <property type="match status" value="1"/>
</dbReference>
<feature type="compositionally biased region" description="Polar residues" evidence="7">
    <location>
        <begin position="273"/>
        <end position="289"/>
    </location>
</feature>
<evidence type="ECO:0000256" key="5">
    <source>
        <dbReference type="ARBA" id="ARBA00023242"/>
    </source>
</evidence>
<feature type="compositionally biased region" description="Basic and acidic residues" evidence="7">
    <location>
        <begin position="328"/>
        <end position="337"/>
    </location>
</feature>
<dbReference type="RefSeq" id="XP_062699716.1">
    <property type="nucleotide sequence ID" value="XM_062843732.1"/>
</dbReference>
<name>A0ABM1ZW05_AEDAL</name>
<feature type="compositionally biased region" description="Basic and acidic residues" evidence="7">
    <location>
        <begin position="54"/>
        <end position="66"/>
    </location>
</feature>
<dbReference type="Pfam" id="PF13638">
    <property type="entry name" value="PIN_4"/>
    <property type="match status" value="1"/>
</dbReference>
<dbReference type="RefSeq" id="XP_062699711.1">
    <property type="nucleotide sequence ID" value="XM_062843727.1"/>
</dbReference>
<evidence type="ECO:0000313" key="9">
    <source>
        <dbReference type="EnsemblMetazoa" id="AALFPA23_022186.P32855"/>
    </source>
</evidence>
<evidence type="ECO:0000256" key="4">
    <source>
        <dbReference type="ARBA" id="ARBA00023161"/>
    </source>
</evidence>
<feature type="compositionally biased region" description="Basic and acidic residues" evidence="7">
    <location>
        <begin position="255"/>
        <end position="270"/>
    </location>
</feature>
<feature type="region of interest" description="Disordered" evidence="7">
    <location>
        <begin position="1054"/>
        <end position="1086"/>
    </location>
</feature>
<dbReference type="Pfam" id="PF10374">
    <property type="entry name" value="EST1"/>
    <property type="match status" value="1"/>
</dbReference>
<dbReference type="InterPro" id="IPR011990">
    <property type="entry name" value="TPR-like_helical_dom_sf"/>
</dbReference>
<dbReference type="Gene3D" id="1.25.40.10">
    <property type="entry name" value="Tetratricopeptide repeat domain"/>
    <property type="match status" value="1"/>
</dbReference>
<feature type="compositionally biased region" description="Polar residues" evidence="7">
    <location>
        <begin position="117"/>
        <end position="128"/>
    </location>
</feature>
<feature type="region of interest" description="Disordered" evidence="7">
    <location>
        <begin position="1"/>
        <end position="163"/>
    </location>
</feature>
<dbReference type="Proteomes" id="UP000069940">
    <property type="component" value="Unassembled WGS sequence"/>
</dbReference>
<feature type="compositionally biased region" description="Polar residues" evidence="7">
    <location>
        <begin position="585"/>
        <end position="594"/>
    </location>
</feature>
<evidence type="ECO:0000256" key="3">
    <source>
        <dbReference type="ARBA" id="ARBA00022490"/>
    </source>
</evidence>
<evidence type="ECO:0000259" key="8">
    <source>
        <dbReference type="SMART" id="SM00670"/>
    </source>
</evidence>
<reference evidence="10" key="1">
    <citation type="journal article" date="2015" name="Proc. Natl. Acad. Sci. U.S.A.">
        <title>Genome sequence of the Asian Tiger mosquito, Aedes albopictus, reveals insights into its biology, genetics, and evolution.</title>
        <authorList>
            <person name="Chen X.G."/>
            <person name="Jiang X."/>
            <person name="Gu J."/>
            <person name="Xu M."/>
            <person name="Wu Y."/>
            <person name="Deng Y."/>
            <person name="Zhang C."/>
            <person name="Bonizzoni M."/>
            <person name="Dermauw W."/>
            <person name="Vontas J."/>
            <person name="Armbruster P."/>
            <person name="Huang X."/>
            <person name="Yang Y."/>
            <person name="Zhang H."/>
            <person name="He W."/>
            <person name="Peng H."/>
            <person name="Liu Y."/>
            <person name="Wu K."/>
            <person name="Chen J."/>
            <person name="Lirakis M."/>
            <person name="Topalis P."/>
            <person name="Van Leeuwen T."/>
            <person name="Hall A.B."/>
            <person name="Jiang X."/>
            <person name="Thorpe C."/>
            <person name="Mueller R.L."/>
            <person name="Sun C."/>
            <person name="Waterhouse R.M."/>
            <person name="Yan G."/>
            <person name="Tu Z.J."/>
            <person name="Fang X."/>
            <person name="James A.A."/>
        </authorList>
    </citation>
    <scope>NUCLEOTIDE SEQUENCE [LARGE SCALE GENOMIC DNA]</scope>
    <source>
        <strain evidence="10">Foshan</strain>
    </source>
</reference>
<evidence type="ECO:0000256" key="7">
    <source>
        <dbReference type="SAM" id="MobiDB-lite"/>
    </source>
</evidence>
<dbReference type="SUPFAM" id="SSF48452">
    <property type="entry name" value="TPR-like"/>
    <property type="match status" value="1"/>
</dbReference>
<keyword evidence="5" id="KW-0539">Nucleus</keyword>
<comment type="subcellular location">
    <subcellularLocation>
        <location evidence="2">Cytoplasm</location>
    </subcellularLocation>
    <subcellularLocation>
        <location evidence="1">Nucleus</location>
    </subcellularLocation>
</comment>
<feature type="compositionally biased region" description="Basic and acidic residues" evidence="7">
    <location>
        <begin position="129"/>
        <end position="141"/>
    </location>
</feature>
<feature type="domain" description="PIN" evidence="8">
    <location>
        <begin position="1508"/>
        <end position="1691"/>
    </location>
</feature>
<feature type="compositionally biased region" description="Polar residues" evidence="7">
    <location>
        <begin position="389"/>
        <end position="398"/>
    </location>
</feature>
<dbReference type="Pfam" id="PF10373">
    <property type="entry name" value="EST1_DNA_bind"/>
    <property type="match status" value="2"/>
</dbReference>
<feature type="region of interest" description="Disordered" evidence="7">
    <location>
        <begin position="1336"/>
        <end position="1448"/>
    </location>
</feature>
<dbReference type="SUPFAM" id="SSF88723">
    <property type="entry name" value="PIN domain-like"/>
    <property type="match status" value="1"/>
</dbReference>
<feature type="compositionally biased region" description="Low complexity" evidence="7">
    <location>
        <begin position="1344"/>
        <end position="1360"/>
    </location>
</feature>
<dbReference type="InterPro" id="IPR018834">
    <property type="entry name" value="DNA/RNA-bd_Est1-type"/>
</dbReference>
<accession>A0ABM1ZW05</accession>
<feature type="compositionally biased region" description="Basic and acidic residues" evidence="7">
    <location>
        <begin position="1374"/>
        <end position="1388"/>
    </location>
</feature>
<feature type="compositionally biased region" description="Low complexity" evidence="7">
    <location>
        <begin position="196"/>
        <end position="205"/>
    </location>
</feature>
<evidence type="ECO:0000313" key="10">
    <source>
        <dbReference type="Proteomes" id="UP000069940"/>
    </source>
</evidence>
<feature type="region of interest" description="Disordered" evidence="7">
    <location>
        <begin position="541"/>
        <end position="618"/>
    </location>
</feature>
<evidence type="ECO:0000256" key="2">
    <source>
        <dbReference type="ARBA" id="ARBA00004496"/>
    </source>
</evidence>
<feature type="compositionally biased region" description="Gly residues" evidence="7">
    <location>
        <begin position="495"/>
        <end position="513"/>
    </location>
</feature>
<feature type="compositionally biased region" description="Low complexity" evidence="7">
    <location>
        <begin position="34"/>
        <end position="43"/>
    </location>
</feature>
<feature type="compositionally biased region" description="Basic and acidic residues" evidence="7">
    <location>
        <begin position="556"/>
        <end position="567"/>
    </location>
</feature>
<feature type="compositionally biased region" description="Low complexity" evidence="7">
    <location>
        <begin position="1075"/>
        <end position="1086"/>
    </location>
</feature>
<protein>
    <recommendedName>
        <fullName evidence="8">PIN domain-containing protein</fullName>
    </recommendedName>
</protein>
<keyword evidence="10" id="KW-1185">Reference proteome</keyword>
<keyword evidence="4" id="KW-0866">Nonsense-mediated mRNA decay</keyword>
<proteinExistence type="predicted"/>
<feature type="region of interest" description="Disordered" evidence="7">
    <location>
        <begin position="179"/>
        <end position="342"/>
    </location>
</feature>
<feature type="compositionally biased region" description="Low complexity" evidence="7">
    <location>
        <begin position="1408"/>
        <end position="1448"/>
    </location>
</feature>
<feature type="region of interest" description="Disordered" evidence="7">
    <location>
        <begin position="1114"/>
        <end position="1161"/>
    </location>
</feature>
<dbReference type="CDD" id="cd09885">
    <property type="entry name" value="PIN_Smg6-like"/>
    <property type="match status" value="1"/>
</dbReference>